<evidence type="ECO:0000256" key="3">
    <source>
        <dbReference type="ARBA" id="ARBA00022722"/>
    </source>
</evidence>
<evidence type="ECO:0000259" key="7">
    <source>
        <dbReference type="Pfam" id="PF17917"/>
    </source>
</evidence>
<evidence type="ECO:0000256" key="4">
    <source>
        <dbReference type="ARBA" id="ARBA00022759"/>
    </source>
</evidence>
<keyword evidence="9" id="KW-1185">Reference proteome</keyword>
<dbReference type="AlphaFoldDB" id="A0A5N6NLY4"/>
<reference evidence="8 9" key="1">
    <citation type="submission" date="2019-05" db="EMBL/GenBank/DDBJ databases">
        <title>Mikania micrantha, genome provides insights into the molecular mechanism of rapid growth.</title>
        <authorList>
            <person name="Liu B."/>
        </authorList>
    </citation>
    <scope>NUCLEOTIDE SEQUENCE [LARGE SCALE GENOMIC DNA]</scope>
    <source>
        <strain evidence="8">NLD-2019</strain>
        <tissue evidence="8">Leaf</tissue>
    </source>
</reference>
<evidence type="ECO:0000313" key="9">
    <source>
        <dbReference type="Proteomes" id="UP000326396"/>
    </source>
</evidence>
<keyword evidence="1" id="KW-0808">Transferase</keyword>
<name>A0A5N6NLY4_9ASTR</name>
<dbReference type="OrthoDB" id="415724at2759"/>
<gene>
    <name evidence="8" type="ORF">E3N88_18978</name>
</gene>
<keyword evidence="3" id="KW-0540">Nuclease</keyword>
<protein>
    <recommendedName>
        <fullName evidence="7">Reverse transcriptase RNase H-like domain-containing protein</fullName>
    </recommendedName>
</protein>
<dbReference type="PANTHER" id="PTHR34072:SF52">
    <property type="entry name" value="RIBONUCLEASE H"/>
    <property type="match status" value="1"/>
</dbReference>
<keyword evidence="4" id="KW-0255">Endonuclease</keyword>
<dbReference type="GO" id="GO:0016787">
    <property type="term" value="F:hydrolase activity"/>
    <property type="evidence" value="ECO:0007669"/>
    <property type="project" value="UniProtKB-KW"/>
</dbReference>
<dbReference type="InterPro" id="IPR041373">
    <property type="entry name" value="RT_RNaseH"/>
</dbReference>
<dbReference type="Proteomes" id="UP000326396">
    <property type="component" value="Linkage Group LG18"/>
</dbReference>
<dbReference type="SUPFAM" id="SSF56672">
    <property type="entry name" value="DNA/RNA polymerases"/>
    <property type="match status" value="1"/>
</dbReference>
<comment type="caution">
    <text evidence="8">The sequence shown here is derived from an EMBL/GenBank/DDBJ whole genome shotgun (WGS) entry which is preliminary data.</text>
</comment>
<dbReference type="PANTHER" id="PTHR34072">
    <property type="entry name" value="ENZYMATIC POLYPROTEIN-RELATED"/>
    <property type="match status" value="1"/>
</dbReference>
<dbReference type="GO" id="GO:0004519">
    <property type="term" value="F:endonuclease activity"/>
    <property type="evidence" value="ECO:0007669"/>
    <property type="project" value="UniProtKB-KW"/>
</dbReference>
<keyword evidence="2" id="KW-0548">Nucleotidyltransferase</keyword>
<dbReference type="EMBL" id="SZYD01000010">
    <property type="protein sequence ID" value="KAD4982307.1"/>
    <property type="molecule type" value="Genomic_DNA"/>
</dbReference>
<keyword evidence="5" id="KW-0378">Hydrolase</keyword>
<evidence type="ECO:0000313" key="8">
    <source>
        <dbReference type="EMBL" id="KAD4982307.1"/>
    </source>
</evidence>
<evidence type="ECO:0000256" key="2">
    <source>
        <dbReference type="ARBA" id="ARBA00022695"/>
    </source>
</evidence>
<accession>A0A5N6NLY4</accession>
<sequence length="210" mass="24296">MHEKNYTTHDLELGAVVFALKIWRHYLYGTKCIIFTDHKSLQHIFDHKELNMRQRRWVEPIGDYDCAIKYHPDKAKVVADVLSRKESTKRVRALQLTIHSELPQQIRNAQQEALKFKRGQTIVRKRENGDERIKPMKLGLLGSSGAHRGTRWPTRGPIAVRDTRAGDLNPEIHRDLRFKGRPLDLNHHHHLLVGRRSCCPGTSRAALTPS</sequence>
<feature type="domain" description="Reverse transcriptase RNase H-like" evidence="7">
    <location>
        <begin position="2"/>
        <end position="64"/>
    </location>
</feature>
<dbReference type="InterPro" id="IPR043502">
    <property type="entry name" value="DNA/RNA_pol_sf"/>
</dbReference>
<dbReference type="CDD" id="cd09274">
    <property type="entry name" value="RNase_HI_RT_Ty3"/>
    <property type="match status" value="1"/>
</dbReference>
<organism evidence="8 9">
    <name type="scientific">Mikania micrantha</name>
    <name type="common">bitter vine</name>
    <dbReference type="NCBI Taxonomy" id="192012"/>
    <lineage>
        <taxon>Eukaryota</taxon>
        <taxon>Viridiplantae</taxon>
        <taxon>Streptophyta</taxon>
        <taxon>Embryophyta</taxon>
        <taxon>Tracheophyta</taxon>
        <taxon>Spermatophyta</taxon>
        <taxon>Magnoliopsida</taxon>
        <taxon>eudicotyledons</taxon>
        <taxon>Gunneridae</taxon>
        <taxon>Pentapetalae</taxon>
        <taxon>asterids</taxon>
        <taxon>campanulids</taxon>
        <taxon>Asterales</taxon>
        <taxon>Asteraceae</taxon>
        <taxon>Asteroideae</taxon>
        <taxon>Heliantheae alliance</taxon>
        <taxon>Eupatorieae</taxon>
        <taxon>Mikania</taxon>
    </lineage>
</organism>
<evidence type="ECO:0000256" key="6">
    <source>
        <dbReference type="ARBA" id="ARBA00022918"/>
    </source>
</evidence>
<keyword evidence="6" id="KW-0695">RNA-directed DNA polymerase</keyword>
<proteinExistence type="predicted"/>
<evidence type="ECO:0000256" key="5">
    <source>
        <dbReference type="ARBA" id="ARBA00022801"/>
    </source>
</evidence>
<dbReference type="GO" id="GO:0003964">
    <property type="term" value="F:RNA-directed DNA polymerase activity"/>
    <property type="evidence" value="ECO:0007669"/>
    <property type="project" value="UniProtKB-KW"/>
</dbReference>
<dbReference type="Pfam" id="PF17917">
    <property type="entry name" value="RT_RNaseH"/>
    <property type="match status" value="1"/>
</dbReference>
<evidence type="ECO:0000256" key="1">
    <source>
        <dbReference type="ARBA" id="ARBA00022679"/>
    </source>
</evidence>